<evidence type="ECO:0000313" key="2">
    <source>
        <dbReference type="EMBL" id="VAW04778.1"/>
    </source>
</evidence>
<feature type="domain" description="PDZ" evidence="1">
    <location>
        <begin position="6"/>
        <end position="31"/>
    </location>
</feature>
<feature type="non-terminal residue" evidence="2">
    <location>
        <position position="163"/>
    </location>
</feature>
<dbReference type="InterPro" id="IPR036034">
    <property type="entry name" value="PDZ_sf"/>
</dbReference>
<name>A0A3B0SHE7_9ZZZZ</name>
<evidence type="ECO:0000259" key="1">
    <source>
        <dbReference type="PROSITE" id="PS50106"/>
    </source>
</evidence>
<dbReference type="Gene3D" id="2.30.42.10">
    <property type="match status" value="1"/>
</dbReference>
<accession>A0A3B0SHE7</accession>
<protein>
    <submittedName>
        <fullName evidence="2">Possible Fe-S oxidoreductase</fullName>
    </submittedName>
</protein>
<gene>
    <name evidence="2" type="ORF">MNBD_ACTINO02-3333</name>
</gene>
<proteinExistence type="predicted"/>
<dbReference type="SUPFAM" id="SSF50156">
    <property type="entry name" value="PDZ domain-like"/>
    <property type="match status" value="1"/>
</dbReference>
<organism evidence="2">
    <name type="scientific">hydrothermal vent metagenome</name>
    <dbReference type="NCBI Taxonomy" id="652676"/>
    <lineage>
        <taxon>unclassified sequences</taxon>
        <taxon>metagenomes</taxon>
        <taxon>ecological metagenomes</taxon>
    </lineage>
</organism>
<dbReference type="AlphaFoldDB" id="A0A3B0SHE7"/>
<dbReference type="InterPro" id="IPR041489">
    <property type="entry name" value="PDZ_6"/>
</dbReference>
<sequence>MSYPTVLEVTPGSPAALAGLQIGDSFVTVNGVCPSDVIEYQQLIDDPDLVIETERNGVVHQAEIEKRAGEPLGIRLDSSIFDRVQTCDNHCEFCFIYQLPPGMRKSLYLKDDDYRLSFLYGNFTTLTRFTELDLSRVVEERLGPLYVSIHTTDPTIRANMLRN</sequence>
<dbReference type="InterPro" id="IPR001478">
    <property type="entry name" value="PDZ"/>
</dbReference>
<dbReference type="EMBL" id="UOEK01000299">
    <property type="protein sequence ID" value="VAW04778.1"/>
    <property type="molecule type" value="Genomic_DNA"/>
</dbReference>
<dbReference type="PROSITE" id="PS50106">
    <property type="entry name" value="PDZ"/>
    <property type="match status" value="1"/>
</dbReference>
<reference evidence="2" key="1">
    <citation type="submission" date="2018-06" db="EMBL/GenBank/DDBJ databases">
        <authorList>
            <person name="Zhirakovskaya E."/>
        </authorList>
    </citation>
    <scope>NUCLEOTIDE SEQUENCE</scope>
</reference>
<dbReference type="Pfam" id="PF17820">
    <property type="entry name" value="PDZ_6"/>
    <property type="match status" value="1"/>
</dbReference>
<dbReference type="Pfam" id="PF19238">
    <property type="entry name" value="Radical_SAM_2"/>
    <property type="match status" value="1"/>
</dbReference>
<dbReference type="InterPro" id="IPR045375">
    <property type="entry name" value="Put_radical_SAM-like_N"/>
</dbReference>